<comment type="caution">
    <text evidence="1">The sequence shown here is derived from an EMBL/GenBank/DDBJ whole genome shotgun (WGS) entry which is preliminary data.</text>
</comment>
<gene>
    <name evidence="1" type="ORF">HD556DRAFT_1450626</name>
</gene>
<keyword evidence="2" id="KW-1185">Reference proteome</keyword>
<dbReference type="GeneID" id="64601560"/>
<evidence type="ECO:0000313" key="2">
    <source>
        <dbReference type="Proteomes" id="UP000719766"/>
    </source>
</evidence>
<dbReference type="RefSeq" id="XP_041152974.1">
    <property type="nucleotide sequence ID" value="XM_041307796.1"/>
</dbReference>
<dbReference type="AlphaFoldDB" id="A0A9P7DBA9"/>
<protein>
    <submittedName>
        <fullName evidence="1">Uncharacterized protein</fullName>
    </submittedName>
</protein>
<organism evidence="1 2">
    <name type="scientific">Suillus plorans</name>
    <dbReference type="NCBI Taxonomy" id="116603"/>
    <lineage>
        <taxon>Eukaryota</taxon>
        <taxon>Fungi</taxon>
        <taxon>Dikarya</taxon>
        <taxon>Basidiomycota</taxon>
        <taxon>Agaricomycotina</taxon>
        <taxon>Agaricomycetes</taxon>
        <taxon>Agaricomycetidae</taxon>
        <taxon>Boletales</taxon>
        <taxon>Suillineae</taxon>
        <taxon>Suillaceae</taxon>
        <taxon>Suillus</taxon>
    </lineage>
</organism>
<dbReference type="OrthoDB" id="2693356at2759"/>
<sequence>MPIQDVGHRSQVVSVSILVRATAMLIQVVAHFKDKDLGYIAGMMFGASSETVSSYIASCLKLTTAFWCCCRLGELVIDSLTSFDPEKHIARSTPSCLATSVKCSPRGRCESTIKDIQAQIHSTAQLDWTHQREQHQ</sequence>
<accession>A0A9P7DBA9</accession>
<evidence type="ECO:0000313" key="1">
    <source>
        <dbReference type="EMBL" id="KAG1785491.1"/>
    </source>
</evidence>
<dbReference type="EMBL" id="JABBWE010000109">
    <property type="protein sequence ID" value="KAG1785491.1"/>
    <property type="molecule type" value="Genomic_DNA"/>
</dbReference>
<reference evidence="1" key="1">
    <citation type="journal article" date="2020" name="New Phytol.">
        <title>Comparative genomics reveals dynamic genome evolution in host specialist ectomycorrhizal fungi.</title>
        <authorList>
            <person name="Lofgren L.A."/>
            <person name="Nguyen N.H."/>
            <person name="Vilgalys R."/>
            <person name="Ruytinx J."/>
            <person name="Liao H.L."/>
            <person name="Branco S."/>
            <person name="Kuo A."/>
            <person name="LaButti K."/>
            <person name="Lipzen A."/>
            <person name="Andreopoulos W."/>
            <person name="Pangilinan J."/>
            <person name="Riley R."/>
            <person name="Hundley H."/>
            <person name="Na H."/>
            <person name="Barry K."/>
            <person name="Grigoriev I.V."/>
            <person name="Stajich J.E."/>
            <person name="Kennedy P.G."/>
        </authorList>
    </citation>
    <scope>NUCLEOTIDE SEQUENCE</scope>
    <source>
        <strain evidence="1">S12</strain>
    </source>
</reference>
<proteinExistence type="predicted"/>
<dbReference type="Proteomes" id="UP000719766">
    <property type="component" value="Unassembled WGS sequence"/>
</dbReference>
<name>A0A9P7DBA9_9AGAM</name>